<dbReference type="InParanoid" id="A0A1W4X5B0"/>
<reference evidence="4" key="1">
    <citation type="submission" date="2025-08" db="UniProtKB">
        <authorList>
            <consortium name="RefSeq"/>
        </authorList>
    </citation>
    <scope>IDENTIFICATION</scope>
    <source>
        <tissue evidence="4">Entire body</tissue>
    </source>
</reference>
<feature type="compositionally biased region" description="Basic residues" evidence="1">
    <location>
        <begin position="93"/>
        <end position="105"/>
    </location>
</feature>
<feature type="region of interest" description="Disordered" evidence="1">
    <location>
        <begin position="251"/>
        <end position="277"/>
    </location>
</feature>
<feature type="region of interest" description="Disordered" evidence="1">
    <location>
        <begin position="211"/>
        <end position="235"/>
    </location>
</feature>
<dbReference type="Proteomes" id="UP000192223">
    <property type="component" value="Unplaced"/>
</dbReference>
<organism evidence="3 4">
    <name type="scientific">Agrilus planipennis</name>
    <name type="common">Emerald ash borer</name>
    <name type="synonym">Agrilus marcopoli</name>
    <dbReference type="NCBI Taxonomy" id="224129"/>
    <lineage>
        <taxon>Eukaryota</taxon>
        <taxon>Metazoa</taxon>
        <taxon>Ecdysozoa</taxon>
        <taxon>Arthropoda</taxon>
        <taxon>Hexapoda</taxon>
        <taxon>Insecta</taxon>
        <taxon>Pterygota</taxon>
        <taxon>Neoptera</taxon>
        <taxon>Endopterygota</taxon>
        <taxon>Coleoptera</taxon>
        <taxon>Polyphaga</taxon>
        <taxon>Elateriformia</taxon>
        <taxon>Buprestoidea</taxon>
        <taxon>Buprestidae</taxon>
        <taxon>Agrilinae</taxon>
        <taxon>Agrilus</taxon>
    </lineage>
</organism>
<keyword evidence="2" id="KW-0732">Signal</keyword>
<gene>
    <name evidence="4" type="primary">LOC108738549</name>
</gene>
<proteinExistence type="predicted"/>
<feature type="region of interest" description="Disordered" evidence="1">
    <location>
        <begin position="86"/>
        <end position="105"/>
    </location>
</feature>
<feature type="chain" id="PRO_5010703416" evidence="2">
    <location>
        <begin position="21"/>
        <end position="325"/>
    </location>
</feature>
<evidence type="ECO:0000256" key="2">
    <source>
        <dbReference type="SAM" id="SignalP"/>
    </source>
</evidence>
<dbReference type="AlphaFoldDB" id="A0A1W4X5B0"/>
<evidence type="ECO:0000256" key="1">
    <source>
        <dbReference type="SAM" id="MobiDB-lite"/>
    </source>
</evidence>
<dbReference type="RefSeq" id="XP_018327515.1">
    <property type="nucleotide sequence ID" value="XM_018472013.1"/>
</dbReference>
<dbReference type="KEGG" id="apln:108738549"/>
<keyword evidence="3" id="KW-1185">Reference proteome</keyword>
<name>A0A1W4X5B0_AGRPL</name>
<protein>
    <submittedName>
        <fullName evidence="4">Uncharacterized protein LOC108738549</fullName>
    </submittedName>
</protein>
<dbReference type="GeneID" id="108738549"/>
<accession>A0A1W4X5B0</accession>
<sequence length="325" mass="37182">MYKYVFCSIIVLAIWTLANAESHCITADKPEIKKNNCPQLIDDDDEIKKKQQHSIDSAAICNQKRLRETEEQKKCKLEVKKKKKRLQNEKPETKKKKKCVSTKKKIKKPKRNCAIQLRIDKLKSRCNCGIITPSEVPYTDHCFNKSQLTIQLTQSSTKHCSNITETANSTNTIPTIRQKTGKKCTRKSRRSSNGQKRSCIFAVASPIGETKNNIGHNRPKVSVNSILPNPATPKELDNTKFTKVAEKKNRNCNPKQRCNRNEPTGRKRRRDRCTGPESQQCLCNVNIVDCLLGDIPANYLEKLKQQQLEEQKKTRLGNQTCTMLK</sequence>
<feature type="signal peptide" evidence="2">
    <location>
        <begin position="1"/>
        <end position="20"/>
    </location>
</feature>
<evidence type="ECO:0000313" key="4">
    <source>
        <dbReference type="RefSeq" id="XP_018327515.1"/>
    </source>
</evidence>
<evidence type="ECO:0000313" key="3">
    <source>
        <dbReference type="Proteomes" id="UP000192223"/>
    </source>
</evidence>